<evidence type="ECO:0000256" key="1">
    <source>
        <dbReference type="SAM" id="MobiDB-lite"/>
    </source>
</evidence>
<dbReference type="EMBL" id="GAPW01001617">
    <property type="protein sequence ID" value="JAC11981.1"/>
    <property type="molecule type" value="mRNA"/>
</dbReference>
<dbReference type="AlphaFoldDB" id="A0A023ET46"/>
<dbReference type="VEuPathDB" id="VectorBase:AALC636_018572"/>
<name>A0A023ET46_AEDAL</name>
<organism evidence="3">
    <name type="scientific">Aedes albopictus</name>
    <name type="common">Asian tiger mosquito</name>
    <name type="synonym">Stegomyia albopicta</name>
    <dbReference type="NCBI Taxonomy" id="7160"/>
    <lineage>
        <taxon>Eukaryota</taxon>
        <taxon>Metazoa</taxon>
        <taxon>Ecdysozoa</taxon>
        <taxon>Arthropoda</taxon>
        <taxon>Hexapoda</taxon>
        <taxon>Insecta</taxon>
        <taxon>Pterygota</taxon>
        <taxon>Neoptera</taxon>
        <taxon>Endopterygota</taxon>
        <taxon>Diptera</taxon>
        <taxon>Nematocera</taxon>
        <taxon>Culicoidea</taxon>
        <taxon>Culicidae</taxon>
        <taxon>Culicinae</taxon>
        <taxon>Aedini</taxon>
        <taxon>Aedes</taxon>
        <taxon>Stegomyia</taxon>
    </lineage>
</organism>
<keyword evidence="2" id="KW-0472">Membrane</keyword>
<keyword evidence="2" id="KW-1133">Transmembrane helix</keyword>
<feature type="compositionally biased region" description="Polar residues" evidence="1">
    <location>
        <begin position="167"/>
        <end position="184"/>
    </location>
</feature>
<feature type="region of interest" description="Disordered" evidence="1">
    <location>
        <begin position="327"/>
        <end position="366"/>
    </location>
</feature>
<feature type="compositionally biased region" description="Pro residues" evidence="1">
    <location>
        <begin position="327"/>
        <end position="337"/>
    </location>
</feature>
<feature type="region of interest" description="Disordered" evidence="1">
    <location>
        <begin position="62"/>
        <end position="303"/>
    </location>
</feature>
<protein>
    <submittedName>
        <fullName evidence="3">Putative wip</fullName>
    </submittedName>
</protein>
<keyword evidence="2" id="KW-0812">Transmembrane</keyword>
<sequence>THCQAVKMGIKRIRLKILLFLVPFVVAIVSGTTHHRPRHARPIPEVIISKAADLVQRDDIGSECSKSYCPENNSRMKRQDTDDAKPAPADDTAGAANGTSGSAAAVAAATSDKDAGNAPLPPPVQVFPNMPKDFPFPSLDVVQHPPVPTRPRRPIRVQSPYPAGNIPSASADSSSTLEFSNQDPISPKDLTPVEPPVEESVTASDSVSLPELGETPEVLDLSEFNVPGSNDPVVLPPAEKVGASSGDVPTVAKTQTPHVEAPQITNPLPSAPEVTNMAPPRQHTRVMGPQDWRFSEQPQRRCQSKQTCRLGNAPPMGGPQMAGPPMGGPPMAGPPMGQPAMAQPPMAQPPTGCRALPGQTMAPAAPTAAIGEDPWKVAEQQAFVEIKNRDDPPATEDKPADSAGERSGLAFAALMLANGLYLLL</sequence>
<feature type="compositionally biased region" description="Low complexity" evidence="1">
    <location>
        <begin position="86"/>
        <end position="110"/>
    </location>
</feature>
<evidence type="ECO:0000313" key="3">
    <source>
        <dbReference type="EMBL" id="JAC11981.1"/>
    </source>
</evidence>
<proteinExistence type="evidence at transcript level"/>
<reference evidence="3" key="1">
    <citation type="journal article" date="2014" name="PLoS Negl. Trop. Dis.">
        <title>Identification and characterization of seminal fluid proteins in the Asian tiger mosquito, Aedes albopictus.</title>
        <authorList>
            <person name="Boes K.E."/>
            <person name="Ribeiro J.M."/>
            <person name="Wong A."/>
            <person name="Harrington L.C."/>
            <person name="Wolfner M.F."/>
            <person name="Sirot L.K."/>
        </authorList>
    </citation>
    <scope>NUCLEOTIDE SEQUENCE</scope>
    <source>
        <tissue evidence="3">Reproductive organs</tissue>
    </source>
</reference>
<dbReference type="VEuPathDB" id="VectorBase:AALFPA_058765"/>
<feature type="transmembrane region" description="Helical" evidence="2">
    <location>
        <begin position="17"/>
        <end position="34"/>
    </location>
</feature>
<evidence type="ECO:0000256" key="2">
    <source>
        <dbReference type="SAM" id="Phobius"/>
    </source>
</evidence>
<dbReference type="VEuPathDB" id="VectorBase:AALF017756"/>
<feature type="compositionally biased region" description="Polar residues" evidence="1">
    <location>
        <begin position="252"/>
        <end position="268"/>
    </location>
</feature>
<accession>A0A023ET46</accession>
<feature type="non-terminal residue" evidence="3">
    <location>
        <position position="1"/>
    </location>
</feature>